<dbReference type="PANTHER" id="PTHR33128:SF55">
    <property type="entry name" value="TRANSMEMBRANE PROTEIN"/>
    <property type="match status" value="1"/>
</dbReference>
<feature type="chain" id="PRO_5019731813" evidence="2">
    <location>
        <begin position="23"/>
        <end position="71"/>
    </location>
</feature>
<evidence type="ECO:0000256" key="1">
    <source>
        <dbReference type="SAM" id="Phobius"/>
    </source>
</evidence>
<sequence>MADWGPVIVGTVLFILLQPGLLFQMPAGGNQCIAFATFKSSKVSAVVHTILYFAFICIFLLAIGIHAYFGG</sequence>
<protein>
    <submittedName>
        <fullName evidence="3">Uncharacterized protein</fullName>
    </submittedName>
</protein>
<keyword evidence="2" id="KW-0732">Signal</keyword>
<keyword evidence="1" id="KW-1133">Transmembrane helix</keyword>
<name>A0A484LN44_9ASTE</name>
<gene>
    <name evidence="3" type="ORF">CCAM_LOCUS19617</name>
</gene>
<evidence type="ECO:0000313" key="4">
    <source>
        <dbReference type="Proteomes" id="UP000595140"/>
    </source>
</evidence>
<keyword evidence="1" id="KW-0812">Transmembrane</keyword>
<dbReference type="PANTHER" id="PTHR33128">
    <property type="entry name" value="OS05G0103400 PROTEIN"/>
    <property type="match status" value="1"/>
</dbReference>
<evidence type="ECO:0000313" key="3">
    <source>
        <dbReference type="EMBL" id="VFQ77841.1"/>
    </source>
</evidence>
<dbReference type="AlphaFoldDB" id="A0A484LN44"/>
<keyword evidence="4" id="KW-1185">Reference proteome</keyword>
<dbReference type="InterPro" id="IPR021775">
    <property type="entry name" value="DUF3339"/>
</dbReference>
<accession>A0A484LN44</accession>
<keyword evidence="1" id="KW-0472">Membrane</keyword>
<evidence type="ECO:0000256" key="2">
    <source>
        <dbReference type="SAM" id="SignalP"/>
    </source>
</evidence>
<dbReference type="Pfam" id="PF11820">
    <property type="entry name" value="DUF3339"/>
    <property type="match status" value="1"/>
</dbReference>
<dbReference type="EMBL" id="OOIL02001723">
    <property type="protein sequence ID" value="VFQ77841.1"/>
    <property type="molecule type" value="Genomic_DNA"/>
</dbReference>
<proteinExistence type="predicted"/>
<feature type="transmembrane region" description="Helical" evidence="1">
    <location>
        <begin position="45"/>
        <end position="69"/>
    </location>
</feature>
<dbReference type="OrthoDB" id="652307at2759"/>
<dbReference type="Proteomes" id="UP000595140">
    <property type="component" value="Unassembled WGS sequence"/>
</dbReference>
<reference evidence="3 4" key="1">
    <citation type="submission" date="2018-04" db="EMBL/GenBank/DDBJ databases">
        <authorList>
            <person name="Vogel A."/>
        </authorList>
    </citation>
    <scope>NUCLEOTIDE SEQUENCE [LARGE SCALE GENOMIC DNA]</scope>
</reference>
<organism evidence="3 4">
    <name type="scientific">Cuscuta campestris</name>
    <dbReference type="NCBI Taxonomy" id="132261"/>
    <lineage>
        <taxon>Eukaryota</taxon>
        <taxon>Viridiplantae</taxon>
        <taxon>Streptophyta</taxon>
        <taxon>Embryophyta</taxon>
        <taxon>Tracheophyta</taxon>
        <taxon>Spermatophyta</taxon>
        <taxon>Magnoliopsida</taxon>
        <taxon>eudicotyledons</taxon>
        <taxon>Gunneridae</taxon>
        <taxon>Pentapetalae</taxon>
        <taxon>asterids</taxon>
        <taxon>lamiids</taxon>
        <taxon>Solanales</taxon>
        <taxon>Convolvulaceae</taxon>
        <taxon>Cuscuteae</taxon>
        <taxon>Cuscuta</taxon>
        <taxon>Cuscuta subgen. Grammica</taxon>
        <taxon>Cuscuta sect. Cleistogrammica</taxon>
    </lineage>
</organism>
<feature type="signal peptide" evidence="2">
    <location>
        <begin position="1"/>
        <end position="22"/>
    </location>
</feature>